<sequence>MAQYKQAGCAYSIILLIVCVKCSDTDITHLAFGGFTDGMPAAFGDFNSDELTDVFILLDNGKTMEILLAHEEEPLLRPSTPDRLRCTFSNSLITSVVPGDFDGDALMDVLVTTIHKRTEGDSDYESSLTYVYVIWGGANHLNCSHEETPLIKMIGQPLAIDYNQDMIIDLFGQDEEKNRMFWVFDKSRGDPTKIKMEDNRNPMTELSRPHAHAFLDLNDDFMPDLFITTKDDFEIWNGNERRGKFVYNSTIPHPQNTNKQNAEVIGQSLFIDVELKGRMDLVTPVCFEKYCNRSSSALMVYSEGKWLNLQVNFKDDNSNNWRFYLKPGSKYTNVITLHSGDFNMDGYPDILATLAPENGDHPKHFF</sequence>
<dbReference type="EMBL" id="JANEYF010001502">
    <property type="protein sequence ID" value="KAJ8963747.1"/>
    <property type="molecule type" value="Genomic_DNA"/>
</dbReference>
<name>A0AAV8ZGY1_9CUCU</name>
<evidence type="ECO:0000313" key="1">
    <source>
        <dbReference type="EMBL" id="KAJ8963747.1"/>
    </source>
</evidence>
<proteinExistence type="predicted"/>
<dbReference type="PANTHER" id="PTHR13412">
    <property type="entry name" value="T-CELL IMMUNOMODULATORY PROTEIN HOMOLOG"/>
    <property type="match status" value="1"/>
</dbReference>
<comment type="caution">
    <text evidence="1">The sequence shown here is derived from an EMBL/GenBank/DDBJ whole genome shotgun (WGS) entry which is preliminary data.</text>
</comment>
<dbReference type="Gene3D" id="2.130.10.130">
    <property type="entry name" value="Integrin alpha, N-terminal"/>
    <property type="match status" value="1"/>
</dbReference>
<gene>
    <name evidence="1" type="ORF">NQ314_005408</name>
</gene>
<dbReference type="InterPro" id="IPR024881">
    <property type="entry name" value="Tip"/>
</dbReference>
<accession>A0AAV8ZGY1</accession>
<dbReference type="AlphaFoldDB" id="A0AAV8ZGY1"/>
<dbReference type="PANTHER" id="PTHR13412:SF0">
    <property type="entry name" value="T-CELL IMMUNOMODULATORY PROTEIN"/>
    <property type="match status" value="1"/>
</dbReference>
<dbReference type="SUPFAM" id="SSF69318">
    <property type="entry name" value="Integrin alpha N-terminal domain"/>
    <property type="match status" value="1"/>
</dbReference>
<reference evidence="1" key="1">
    <citation type="journal article" date="2023" name="Insect Mol. Biol.">
        <title>Genome sequencing provides insights into the evolution of gene families encoding plant cell wall-degrading enzymes in longhorned beetles.</title>
        <authorList>
            <person name="Shin N.R."/>
            <person name="Okamura Y."/>
            <person name="Kirsch R."/>
            <person name="Pauchet Y."/>
        </authorList>
    </citation>
    <scope>NUCLEOTIDE SEQUENCE</scope>
    <source>
        <strain evidence="1">RBIC_L_NR</strain>
    </source>
</reference>
<organism evidence="1 2">
    <name type="scientific">Rhamnusium bicolor</name>
    <dbReference type="NCBI Taxonomy" id="1586634"/>
    <lineage>
        <taxon>Eukaryota</taxon>
        <taxon>Metazoa</taxon>
        <taxon>Ecdysozoa</taxon>
        <taxon>Arthropoda</taxon>
        <taxon>Hexapoda</taxon>
        <taxon>Insecta</taxon>
        <taxon>Pterygota</taxon>
        <taxon>Neoptera</taxon>
        <taxon>Endopterygota</taxon>
        <taxon>Coleoptera</taxon>
        <taxon>Polyphaga</taxon>
        <taxon>Cucujiformia</taxon>
        <taxon>Chrysomeloidea</taxon>
        <taxon>Cerambycidae</taxon>
        <taxon>Lepturinae</taxon>
        <taxon>Rhagiini</taxon>
        <taxon>Rhamnusium</taxon>
    </lineage>
</organism>
<dbReference type="GO" id="GO:0005886">
    <property type="term" value="C:plasma membrane"/>
    <property type="evidence" value="ECO:0007669"/>
    <property type="project" value="TreeGrafter"/>
</dbReference>
<evidence type="ECO:0000313" key="2">
    <source>
        <dbReference type="Proteomes" id="UP001162156"/>
    </source>
</evidence>
<dbReference type="Proteomes" id="UP001162156">
    <property type="component" value="Unassembled WGS sequence"/>
</dbReference>
<protein>
    <recommendedName>
        <fullName evidence="3">T-cell immunomodulatory protein</fullName>
    </recommendedName>
</protein>
<dbReference type="InterPro" id="IPR028994">
    <property type="entry name" value="Integrin_alpha_N"/>
</dbReference>
<keyword evidence="2" id="KW-1185">Reference proteome</keyword>
<evidence type="ECO:0008006" key="3">
    <source>
        <dbReference type="Google" id="ProtNLM"/>
    </source>
</evidence>